<dbReference type="PhylomeDB" id="A0A060TC39"/>
<proteinExistence type="inferred from homology"/>
<dbReference type="PANTHER" id="PTHR18444">
    <property type="entry name" value="UPF0538 FAMILY MEMBER"/>
    <property type="match status" value="1"/>
</dbReference>
<dbReference type="PANTHER" id="PTHR18444:SF9">
    <property type="entry name" value="UPF0538 PROTEIN C2ORF76"/>
    <property type="match status" value="1"/>
</dbReference>
<reference evidence="2" key="1">
    <citation type="submission" date="2014-02" db="EMBL/GenBank/DDBJ databases">
        <authorList>
            <person name="Genoscope - CEA"/>
        </authorList>
    </citation>
    <scope>NUCLEOTIDE SEQUENCE</scope>
    <source>
        <strain evidence="2">LS3</strain>
    </source>
</reference>
<accession>A0A060TC39</accession>
<dbReference type="InterPro" id="IPR018794">
    <property type="entry name" value="UPF0538"/>
</dbReference>
<reference evidence="2" key="2">
    <citation type="submission" date="2014-06" db="EMBL/GenBank/DDBJ databases">
        <title>The complete genome of Blastobotrys (Arxula) adeninivorans LS3 - a yeast of biotechnological interest.</title>
        <authorList>
            <person name="Kunze G."/>
            <person name="Gaillardin C."/>
            <person name="Czernicka M."/>
            <person name="Durrens P."/>
            <person name="Martin T."/>
            <person name="Boer E."/>
            <person name="Gabaldon T."/>
            <person name="Cruz J."/>
            <person name="Talla E."/>
            <person name="Marck C."/>
            <person name="Goffeau A."/>
            <person name="Barbe V."/>
            <person name="Baret P."/>
            <person name="Baronian K."/>
            <person name="Beier S."/>
            <person name="Bleykasten C."/>
            <person name="Bode R."/>
            <person name="Casaregola S."/>
            <person name="Despons L."/>
            <person name="Fairhead C."/>
            <person name="Giersberg M."/>
            <person name="Gierski P."/>
            <person name="Hahnel U."/>
            <person name="Hartmann A."/>
            <person name="Jankowska D."/>
            <person name="Jubin C."/>
            <person name="Jung P."/>
            <person name="Lafontaine I."/>
            <person name="Leh-Louis V."/>
            <person name="Lemaire M."/>
            <person name="Marcet-Houben M."/>
            <person name="Mascher M."/>
            <person name="Morel G."/>
            <person name="Richard G.-F."/>
            <person name="Riechen J."/>
            <person name="Sacerdot C."/>
            <person name="Sarkar A."/>
            <person name="Savel G."/>
            <person name="Schacherer J."/>
            <person name="Sherman D."/>
            <person name="Straub M.-L."/>
            <person name="Stein N."/>
            <person name="Thierry A."/>
            <person name="Trautwein-Schult A."/>
            <person name="Westhof E."/>
            <person name="Worch S."/>
            <person name="Dujon B."/>
            <person name="Souciet J.-L."/>
            <person name="Wincker P."/>
            <person name="Scholz U."/>
            <person name="Neuveglise N."/>
        </authorList>
    </citation>
    <scope>NUCLEOTIDE SEQUENCE</scope>
    <source>
        <strain evidence="2">LS3</strain>
    </source>
</reference>
<dbReference type="EMBL" id="HG937692">
    <property type="protein sequence ID" value="CDP36746.1"/>
    <property type="molecule type" value="Genomic_DNA"/>
</dbReference>
<organism evidence="2">
    <name type="scientific">Blastobotrys adeninivorans</name>
    <name type="common">Yeast</name>
    <name type="synonym">Arxula adeninivorans</name>
    <dbReference type="NCBI Taxonomy" id="409370"/>
    <lineage>
        <taxon>Eukaryota</taxon>
        <taxon>Fungi</taxon>
        <taxon>Dikarya</taxon>
        <taxon>Ascomycota</taxon>
        <taxon>Saccharomycotina</taxon>
        <taxon>Dipodascomycetes</taxon>
        <taxon>Dipodascales</taxon>
        <taxon>Trichomonascaceae</taxon>
        <taxon>Blastobotrys</taxon>
    </lineage>
</organism>
<evidence type="ECO:0000313" key="2">
    <source>
        <dbReference type="EMBL" id="CDP36746.1"/>
    </source>
</evidence>
<dbReference type="AlphaFoldDB" id="A0A060TC39"/>
<gene>
    <name evidence="2" type="ORF">GNLVRS02_ARAD1B20020g</name>
</gene>
<name>A0A060TC39_BLAAD</name>
<protein>
    <submittedName>
        <fullName evidence="2">ARAD1B20020p</fullName>
    </submittedName>
</protein>
<comment type="similarity">
    <text evidence="1">Belongs to the UPF0538 family.</text>
</comment>
<dbReference type="Pfam" id="PF10209">
    <property type="entry name" value="DUF2340"/>
    <property type="match status" value="1"/>
</dbReference>
<evidence type="ECO:0000256" key="1">
    <source>
        <dbReference type="ARBA" id="ARBA00007176"/>
    </source>
</evidence>
<sequence>MEEPLTSTVRPNTLAVITVRIVKSFPYRTVKNHVFKDLDLTTTTAGQLLDMIKQVIATQSGFRAYRNVNLDTVKVYTHAHGSKTMNLVINLDHDDDWVLNDPNKTLIEYGIENETELSAFNLQDYLKFKANPEEKW</sequence>